<dbReference type="Gene3D" id="1.20.900.10">
    <property type="entry name" value="Dbl homology (DH) domain"/>
    <property type="match status" value="1"/>
</dbReference>
<dbReference type="GO" id="GO:0005737">
    <property type="term" value="C:cytoplasm"/>
    <property type="evidence" value="ECO:0007669"/>
    <property type="project" value="TreeGrafter"/>
</dbReference>
<dbReference type="Pfam" id="PF00621">
    <property type="entry name" value="RhoGEF"/>
    <property type="match status" value="1"/>
</dbReference>
<dbReference type="PROSITE" id="PS51745">
    <property type="entry name" value="PB1"/>
    <property type="match status" value="1"/>
</dbReference>
<dbReference type="GO" id="GO:0005085">
    <property type="term" value="F:guanyl-nucleotide exchange factor activity"/>
    <property type="evidence" value="ECO:0007669"/>
    <property type="project" value="InterPro"/>
</dbReference>
<feature type="compositionally biased region" description="Polar residues" evidence="2">
    <location>
        <begin position="632"/>
        <end position="650"/>
    </location>
</feature>
<reference evidence="5 6" key="1">
    <citation type="submission" date="2020-12" db="EMBL/GenBank/DDBJ databases">
        <title>Metabolic potential, ecology and presence of endohyphal bacteria is reflected in genomic diversity of Mucoromycotina.</title>
        <authorList>
            <person name="Muszewska A."/>
            <person name="Okrasinska A."/>
            <person name="Steczkiewicz K."/>
            <person name="Drgas O."/>
            <person name="Orlowska M."/>
            <person name="Perlinska-Lenart U."/>
            <person name="Aleksandrzak-Piekarczyk T."/>
            <person name="Szatraj K."/>
            <person name="Zielenkiewicz U."/>
            <person name="Pilsyk S."/>
            <person name="Malc E."/>
            <person name="Mieczkowski P."/>
            <person name="Kruszewska J.S."/>
            <person name="Biernat P."/>
            <person name="Pawlowska J."/>
        </authorList>
    </citation>
    <scope>NUCLEOTIDE SEQUENCE [LARGE SCALE GENOMIC DNA]</scope>
    <source>
        <strain evidence="5 6">CBS 142.35</strain>
    </source>
</reference>
<sequence length="882" mass="100720">MINHINTNNGSLDDQDIFSSLTLSLSTAIIEDSNNNNTPSSQQQNCSSKNYNNSSHIPAPLYQLWELCRQGYILCSLFNLLKPEAAIDLTLEQDTCKKQHQVFVYRFIIACRKHLSLNEDDLFTVSEMYQDNAMGFSKVVNTLHRILTLLSERGILKSEYPPLSSATTTGQQHTSSLLISDNDGCSFRDKVIIELLHTERRYVEYLETTQKYAQELRSKQRNMISLDTLHHIFGNLNALIDFQLRFLMQVEYHAENPKENFGRVLIELEEAFSVYEPYCANMQHALDLVVQWAPQLSTNNSTKGNNDVLSSSTTTTTSSSSSSLSTMTTAGTSITNTNTVVEPNYELPSLLIKPVQRVCKYPLLLQQLMNYTSNDWPHYDDLQRGLEAMERVASKVNETRRLQENKQRVKELKERVLDWKSITDVEEQCGTLLLYDKAIVHHRNTTKEVSIHLFKKVIMLCADVSSLIKINNVAQVDQGAVPLSLQIFWLKDSDLESFTLEYRNDEQVAQWDSAVGKLIRQQTRTKRLSTLVTCGLESYHDQEEAMATLSPTFLSYAFMNKLPVRGGYYDQIPELLEDNYDNDNKNYLDNVIPTHTSLYSYNHNQHNTDPHHQYHQQQHSSSDNYANNSNNTETAVANYNQPYYSNNSHYQQQPQHLLQQPRTLPSPHSPSCSTPFSNSRSRSSSTCVPPSPPQSDSSPTSPCVQTAYEISPNGGCEEQQKEQRQRRRITSDHQQQQQAMEQASLTRGRSQSSPNISITNHTHNRTSPYNSNTSNPHYYPSTTSTQYIIRKATTVKVKLYYSRQSAFVFYAPRDINYHDLRSLAERKTRMKGLAGDFIKYRDDDGDFITIHCDEDIIMAFDSAPRSDDAINLFISTTPTEAV</sequence>
<keyword evidence="1" id="KW-0175">Coiled coil</keyword>
<dbReference type="PROSITE" id="PS00741">
    <property type="entry name" value="DH_1"/>
    <property type="match status" value="1"/>
</dbReference>
<dbReference type="InterPro" id="IPR001331">
    <property type="entry name" value="GDS_CDC24_CS"/>
</dbReference>
<feature type="compositionally biased region" description="Low complexity" evidence="2">
    <location>
        <begin position="615"/>
        <end position="631"/>
    </location>
</feature>
<evidence type="ECO:0000259" key="3">
    <source>
        <dbReference type="PROSITE" id="PS50010"/>
    </source>
</evidence>
<dbReference type="PANTHER" id="PTHR47339">
    <property type="entry name" value="CELL DIVISION CONTROL PROTEIN 24"/>
    <property type="match status" value="1"/>
</dbReference>
<feature type="non-terminal residue" evidence="5">
    <location>
        <position position="1"/>
    </location>
</feature>
<dbReference type="InterPro" id="IPR010481">
    <property type="entry name" value="Cdc24/Scd1_N"/>
</dbReference>
<dbReference type="InterPro" id="IPR000219">
    <property type="entry name" value="DH_dom"/>
</dbReference>
<dbReference type="GO" id="GO:0005634">
    <property type="term" value="C:nucleus"/>
    <property type="evidence" value="ECO:0007669"/>
    <property type="project" value="TreeGrafter"/>
</dbReference>
<dbReference type="GO" id="GO:0030010">
    <property type="term" value="P:establishment of cell polarity"/>
    <property type="evidence" value="ECO:0007669"/>
    <property type="project" value="TreeGrafter"/>
</dbReference>
<dbReference type="Gene3D" id="1.10.418.10">
    <property type="entry name" value="Calponin-like domain"/>
    <property type="match status" value="1"/>
</dbReference>
<dbReference type="GO" id="GO:0035556">
    <property type="term" value="P:intracellular signal transduction"/>
    <property type="evidence" value="ECO:0007669"/>
    <property type="project" value="InterPro"/>
</dbReference>
<dbReference type="InterPro" id="IPR036872">
    <property type="entry name" value="CH_dom_sf"/>
</dbReference>
<dbReference type="InterPro" id="IPR035899">
    <property type="entry name" value="DBL_dom_sf"/>
</dbReference>
<dbReference type="GO" id="GO:0031106">
    <property type="term" value="P:septin ring organization"/>
    <property type="evidence" value="ECO:0007669"/>
    <property type="project" value="TreeGrafter"/>
</dbReference>
<feature type="domain" description="PB1" evidence="4">
    <location>
        <begin position="792"/>
        <end position="877"/>
    </location>
</feature>
<evidence type="ECO:0000256" key="2">
    <source>
        <dbReference type="SAM" id="MobiDB-lite"/>
    </source>
</evidence>
<dbReference type="InterPro" id="IPR011993">
    <property type="entry name" value="PH-like_dom_sf"/>
</dbReference>
<dbReference type="SUPFAM" id="SSF48065">
    <property type="entry name" value="DBL homology domain (DH-domain)"/>
    <property type="match status" value="1"/>
</dbReference>
<feature type="compositionally biased region" description="Polar residues" evidence="2">
    <location>
        <begin position="739"/>
        <end position="781"/>
    </location>
</feature>
<feature type="domain" description="DH" evidence="3">
    <location>
        <begin position="187"/>
        <end position="399"/>
    </location>
</feature>
<keyword evidence="6" id="KW-1185">Reference proteome</keyword>
<accession>A0A8H7SHI1</accession>
<dbReference type="GO" id="GO:0000935">
    <property type="term" value="C:division septum"/>
    <property type="evidence" value="ECO:0007669"/>
    <property type="project" value="TreeGrafter"/>
</dbReference>
<evidence type="ECO:0000313" key="5">
    <source>
        <dbReference type="EMBL" id="KAG2228252.1"/>
    </source>
</evidence>
<dbReference type="SUPFAM" id="SSF50729">
    <property type="entry name" value="PH domain-like"/>
    <property type="match status" value="1"/>
</dbReference>
<comment type="caution">
    <text evidence="5">The sequence shown here is derived from an EMBL/GenBank/DDBJ whole genome shotgun (WGS) entry which is preliminary data.</text>
</comment>
<dbReference type="AlphaFoldDB" id="A0A8H7SHI1"/>
<dbReference type="SMART" id="SM00325">
    <property type="entry name" value="RhoGEF"/>
    <property type="match status" value="1"/>
</dbReference>
<dbReference type="Gene3D" id="3.10.20.90">
    <property type="entry name" value="Phosphatidylinositol 3-kinase Catalytic Subunit, Chain A, domain 1"/>
    <property type="match status" value="1"/>
</dbReference>
<gene>
    <name evidence="5" type="ORF">INT45_011044</name>
</gene>
<protein>
    <recommendedName>
        <fullName evidence="7">DH domain-containing protein</fullName>
    </recommendedName>
</protein>
<evidence type="ECO:0000256" key="1">
    <source>
        <dbReference type="SAM" id="Coils"/>
    </source>
</evidence>
<feature type="compositionally biased region" description="Low complexity" evidence="2">
    <location>
        <begin position="651"/>
        <end position="702"/>
    </location>
</feature>
<dbReference type="SUPFAM" id="SSF54277">
    <property type="entry name" value="CAD &amp; PB1 domains"/>
    <property type="match status" value="1"/>
</dbReference>
<dbReference type="Proteomes" id="UP000646827">
    <property type="component" value="Unassembled WGS sequence"/>
</dbReference>
<dbReference type="Pfam" id="PF06395">
    <property type="entry name" value="CDC24"/>
    <property type="match status" value="1"/>
</dbReference>
<evidence type="ECO:0008006" key="7">
    <source>
        <dbReference type="Google" id="ProtNLM"/>
    </source>
</evidence>
<dbReference type="InterPro" id="IPR053026">
    <property type="entry name" value="CDC42_GEF"/>
</dbReference>
<feature type="region of interest" description="Disordered" evidence="2">
    <location>
        <begin position="599"/>
        <end position="781"/>
    </location>
</feature>
<feature type="compositionally biased region" description="Low complexity" evidence="2">
    <location>
        <begin position="310"/>
        <end position="330"/>
    </location>
</feature>
<dbReference type="PANTHER" id="PTHR47339:SF1">
    <property type="entry name" value="CELL DIVISION CONTROL PROTEIN 24"/>
    <property type="match status" value="1"/>
</dbReference>
<dbReference type="PROSITE" id="PS50010">
    <property type="entry name" value="DH_2"/>
    <property type="match status" value="1"/>
</dbReference>
<dbReference type="EMBL" id="JAEPRB010000001">
    <property type="protein sequence ID" value="KAG2228252.1"/>
    <property type="molecule type" value="Genomic_DNA"/>
</dbReference>
<dbReference type="SUPFAM" id="SSF47576">
    <property type="entry name" value="Calponin-homology domain, CH-domain"/>
    <property type="match status" value="1"/>
</dbReference>
<dbReference type="CDD" id="cd00160">
    <property type="entry name" value="RhoGEF"/>
    <property type="match status" value="1"/>
</dbReference>
<dbReference type="InterPro" id="IPR000270">
    <property type="entry name" value="PB1_dom"/>
</dbReference>
<dbReference type="InterPro" id="IPR053793">
    <property type="entry name" value="PB1-like"/>
</dbReference>
<dbReference type="CDD" id="cd05992">
    <property type="entry name" value="PB1"/>
    <property type="match status" value="1"/>
</dbReference>
<dbReference type="OrthoDB" id="1594986at2759"/>
<evidence type="ECO:0000313" key="6">
    <source>
        <dbReference type="Proteomes" id="UP000646827"/>
    </source>
</evidence>
<dbReference type="SMART" id="SM00666">
    <property type="entry name" value="PB1"/>
    <property type="match status" value="1"/>
</dbReference>
<evidence type="ECO:0000259" key="4">
    <source>
        <dbReference type="PROSITE" id="PS51745"/>
    </source>
</evidence>
<dbReference type="Gene3D" id="2.30.29.30">
    <property type="entry name" value="Pleckstrin-homology domain (PH domain)/Phosphotyrosine-binding domain (PTB)"/>
    <property type="match status" value="1"/>
</dbReference>
<feature type="coiled-coil region" evidence="1">
    <location>
        <begin position="379"/>
        <end position="422"/>
    </location>
</feature>
<name>A0A8H7SHI1_9FUNG</name>
<dbReference type="CDD" id="cd00014">
    <property type="entry name" value="CH_SF"/>
    <property type="match status" value="1"/>
</dbReference>
<dbReference type="Pfam" id="PF00564">
    <property type="entry name" value="PB1"/>
    <property type="match status" value="1"/>
</dbReference>
<organism evidence="5 6">
    <name type="scientific">Circinella minor</name>
    <dbReference type="NCBI Taxonomy" id="1195481"/>
    <lineage>
        <taxon>Eukaryota</taxon>
        <taxon>Fungi</taxon>
        <taxon>Fungi incertae sedis</taxon>
        <taxon>Mucoromycota</taxon>
        <taxon>Mucoromycotina</taxon>
        <taxon>Mucoromycetes</taxon>
        <taxon>Mucorales</taxon>
        <taxon>Lichtheimiaceae</taxon>
        <taxon>Circinella</taxon>
    </lineage>
</organism>
<dbReference type="GO" id="GO:0043332">
    <property type="term" value="C:mating projection tip"/>
    <property type="evidence" value="ECO:0007669"/>
    <property type="project" value="TreeGrafter"/>
</dbReference>
<feature type="region of interest" description="Disordered" evidence="2">
    <location>
        <begin position="301"/>
        <end position="330"/>
    </location>
</feature>
<proteinExistence type="predicted"/>